<keyword evidence="1 3" id="KW-0547">Nucleotide-binding</keyword>
<feature type="compositionally biased region" description="Basic and acidic residues" evidence="5">
    <location>
        <begin position="41"/>
        <end position="55"/>
    </location>
</feature>
<organism evidence="7 8">
    <name type="scientific">Coilia grayii</name>
    <name type="common">Gray's grenadier anchovy</name>
    <dbReference type="NCBI Taxonomy" id="363190"/>
    <lineage>
        <taxon>Eukaryota</taxon>
        <taxon>Metazoa</taxon>
        <taxon>Chordata</taxon>
        <taxon>Craniata</taxon>
        <taxon>Vertebrata</taxon>
        <taxon>Euteleostomi</taxon>
        <taxon>Actinopterygii</taxon>
        <taxon>Neopterygii</taxon>
        <taxon>Teleostei</taxon>
        <taxon>Clupei</taxon>
        <taxon>Clupeiformes</taxon>
        <taxon>Clupeoidei</taxon>
        <taxon>Engraulidae</taxon>
        <taxon>Coilinae</taxon>
        <taxon>Coilia</taxon>
    </lineage>
</organism>
<dbReference type="GO" id="GO:0005525">
    <property type="term" value="F:GTP binding"/>
    <property type="evidence" value="ECO:0007669"/>
    <property type="project" value="UniProtKB-KW"/>
</dbReference>
<evidence type="ECO:0000256" key="1">
    <source>
        <dbReference type="ARBA" id="ARBA00022741"/>
    </source>
</evidence>
<dbReference type="SMART" id="SM00175">
    <property type="entry name" value="RAB"/>
    <property type="match status" value="1"/>
</dbReference>
<gene>
    <name evidence="7" type="ORF">ACEWY4_027201</name>
</gene>
<feature type="binding site" evidence="3">
    <location>
        <begin position="90"/>
        <end position="97"/>
    </location>
    <ligand>
        <name>GTP</name>
        <dbReference type="ChEBI" id="CHEBI:37565"/>
    </ligand>
</feature>
<keyword evidence="4" id="KW-0479">Metal-binding</keyword>
<reference evidence="7 8" key="1">
    <citation type="submission" date="2024-09" db="EMBL/GenBank/DDBJ databases">
        <title>A chromosome-level genome assembly of Gray's grenadier anchovy, Coilia grayii.</title>
        <authorList>
            <person name="Fu Z."/>
        </authorList>
    </citation>
    <scope>NUCLEOTIDE SEQUENCE [LARGE SCALE GENOMIC DNA]</scope>
    <source>
        <strain evidence="7">G4</strain>
        <tissue evidence="7">Muscle</tissue>
    </source>
</reference>
<accession>A0ABD1ISB6</accession>
<proteinExistence type="predicted"/>
<name>A0ABD1ISB6_9TELE</name>
<evidence type="ECO:0000256" key="3">
    <source>
        <dbReference type="PIRSR" id="PIRSR606689-1"/>
    </source>
</evidence>
<feature type="binding site" evidence="4">
    <location>
        <position position="97"/>
    </location>
    <ligand>
        <name>Mg(2+)</name>
        <dbReference type="ChEBI" id="CHEBI:18420"/>
    </ligand>
</feature>
<dbReference type="Gene3D" id="3.40.50.300">
    <property type="entry name" value="P-loop containing nucleotide triphosphate hydrolases"/>
    <property type="match status" value="1"/>
</dbReference>
<keyword evidence="6" id="KW-0812">Transmembrane</keyword>
<feature type="binding site" evidence="3">
    <location>
        <begin position="191"/>
        <end position="194"/>
    </location>
    <ligand>
        <name>GTP</name>
        <dbReference type="ChEBI" id="CHEBI:37565"/>
    </ligand>
</feature>
<feature type="region of interest" description="Disordered" evidence="5">
    <location>
        <begin position="33"/>
        <end position="55"/>
    </location>
</feature>
<dbReference type="Pfam" id="PF00025">
    <property type="entry name" value="Arf"/>
    <property type="match status" value="1"/>
</dbReference>
<keyword evidence="6" id="KW-1133">Transmembrane helix</keyword>
<evidence type="ECO:0000313" key="8">
    <source>
        <dbReference type="Proteomes" id="UP001591681"/>
    </source>
</evidence>
<feature type="binding site" evidence="3">
    <location>
        <position position="137"/>
    </location>
    <ligand>
        <name>GTP</name>
        <dbReference type="ChEBI" id="CHEBI:37565"/>
    </ligand>
</feature>
<dbReference type="EMBL" id="JBHFQA010000024">
    <property type="protein sequence ID" value="KAL2077697.1"/>
    <property type="molecule type" value="Genomic_DNA"/>
</dbReference>
<dbReference type="Proteomes" id="UP001591681">
    <property type="component" value="Unassembled WGS sequence"/>
</dbReference>
<feature type="transmembrane region" description="Helical" evidence="6">
    <location>
        <begin position="7"/>
        <end position="28"/>
    </location>
</feature>
<dbReference type="InterPro" id="IPR027417">
    <property type="entry name" value="P-loop_NTPase"/>
</dbReference>
<sequence>MAGLREVGIVGAALALTGGLVYVIWNLLSAPEKTEKKKKPDKKDESPPQKEEKIQEVKADVTAQAPVQAPVVAETQAPAKPKGTWVVVLGLEGSGKTSVLHCFATGALEQDVTPTEGFNAVSISKEDLQIEFLEIGGTENLRTYWVKYLPKALALLYVVDSTDKARFPLAKSHLHELLSSDPRLPLVVLANKQDLAGACSITDLHEALDLGTVGEERKLFLVGTSASKGRELNSGIEDARDLIIQLVASDC</sequence>
<dbReference type="SMART" id="SM00177">
    <property type="entry name" value="ARF"/>
    <property type="match status" value="1"/>
</dbReference>
<keyword evidence="8" id="KW-1185">Reference proteome</keyword>
<keyword evidence="4" id="KW-0460">Magnesium</keyword>
<comment type="caution">
    <text evidence="7">The sequence shown here is derived from an EMBL/GenBank/DDBJ whole genome shotgun (WGS) entry which is preliminary data.</text>
</comment>
<dbReference type="PANTHER" id="PTHR46724">
    <property type="entry name" value="ADP-RIBOSYLATION FACTOR-LIKE PROTEIN 9-RELATED"/>
    <property type="match status" value="1"/>
</dbReference>
<dbReference type="PROSITE" id="PS51417">
    <property type="entry name" value="ARF"/>
    <property type="match status" value="1"/>
</dbReference>
<evidence type="ECO:0008006" key="9">
    <source>
        <dbReference type="Google" id="ProtNLM"/>
    </source>
</evidence>
<evidence type="ECO:0000256" key="5">
    <source>
        <dbReference type="SAM" id="MobiDB-lite"/>
    </source>
</evidence>
<dbReference type="SMART" id="SM00178">
    <property type="entry name" value="SAR"/>
    <property type="match status" value="1"/>
</dbReference>
<dbReference type="AlphaFoldDB" id="A0ABD1ISB6"/>
<dbReference type="PRINTS" id="PR00328">
    <property type="entry name" value="SAR1GTPBP"/>
</dbReference>
<evidence type="ECO:0000256" key="2">
    <source>
        <dbReference type="ARBA" id="ARBA00023134"/>
    </source>
</evidence>
<protein>
    <recommendedName>
        <fullName evidence="9">ADP-ribosylation factor-like protein 9</fullName>
    </recommendedName>
</protein>
<evidence type="ECO:0000256" key="4">
    <source>
        <dbReference type="PIRSR" id="PIRSR606689-2"/>
    </source>
</evidence>
<evidence type="ECO:0000313" key="7">
    <source>
        <dbReference type="EMBL" id="KAL2077697.1"/>
    </source>
</evidence>
<feature type="binding site" evidence="4">
    <location>
        <position position="115"/>
    </location>
    <ligand>
        <name>Mg(2+)</name>
        <dbReference type="ChEBI" id="CHEBI:18420"/>
    </ligand>
</feature>
<keyword evidence="6" id="KW-0472">Membrane</keyword>
<evidence type="ECO:0000256" key="6">
    <source>
        <dbReference type="SAM" id="Phobius"/>
    </source>
</evidence>
<dbReference type="PANTHER" id="PTHR46724:SF2">
    <property type="entry name" value="ADP-RIBOSYLATION FACTOR-LIKE PROTEIN 9"/>
    <property type="match status" value="1"/>
</dbReference>
<keyword evidence="2 3" id="KW-0342">GTP-binding</keyword>
<dbReference type="InterPro" id="IPR006689">
    <property type="entry name" value="Small_GTPase_ARF/SAR"/>
</dbReference>
<dbReference type="SUPFAM" id="SSF52540">
    <property type="entry name" value="P-loop containing nucleoside triphosphate hydrolases"/>
    <property type="match status" value="1"/>
</dbReference>
<dbReference type="InterPro" id="IPR053254">
    <property type="entry name" value="Arf-like_GTPase"/>
</dbReference>